<feature type="region of interest" description="Disordered" evidence="1">
    <location>
        <begin position="22"/>
        <end position="47"/>
    </location>
</feature>
<evidence type="ECO:0000313" key="3">
    <source>
        <dbReference type="EnsemblPlants" id="EMT19018"/>
    </source>
</evidence>
<protein>
    <recommendedName>
        <fullName evidence="2">RING-type domain-containing protein</fullName>
    </recommendedName>
</protein>
<accession>R7WBA1</accession>
<proteinExistence type="predicted"/>
<reference evidence="3" key="1">
    <citation type="submission" date="2015-06" db="UniProtKB">
        <authorList>
            <consortium name="EnsemblPlants"/>
        </authorList>
    </citation>
    <scope>IDENTIFICATION</scope>
</reference>
<dbReference type="PROSITE" id="PS50089">
    <property type="entry name" value="ZF_RING_2"/>
    <property type="match status" value="1"/>
</dbReference>
<dbReference type="InterPro" id="IPR001841">
    <property type="entry name" value="Znf_RING"/>
</dbReference>
<dbReference type="SUPFAM" id="SSF57850">
    <property type="entry name" value="RING/U-box"/>
    <property type="match status" value="1"/>
</dbReference>
<evidence type="ECO:0000256" key="1">
    <source>
        <dbReference type="SAM" id="MobiDB-lite"/>
    </source>
</evidence>
<dbReference type="Gene3D" id="3.30.40.10">
    <property type="entry name" value="Zinc/RING finger domain, C3HC4 (zinc finger)"/>
    <property type="match status" value="1"/>
</dbReference>
<dbReference type="EnsemblPlants" id="EMT19018">
    <property type="protein sequence ID" value="EMT19018"/>
    <property type="gene ID" value="F775_17663"/>
</dbReference>
<feature type="domain" description="RING-type" evidence="2">
    <location>
        <begin position="222"/>
        <end position="264"/>
    </location>
</feature>
<name>R7WBA1_AEGTA</name>
<organism evidence="3">
    <name type="scientific">Aegilops tauschii</name>
    <name type="common">Tausch's goatgrass</name>
    <name type="synonym">Aegilops squarrosa</name>
    <dbReference type="NCBI Taxonomy" id="37682"/>
    <lineage>
        <taxon>Eukaryota</taxon>
        <taxon>Viridiplantae</taxon>
        <taxon>Streptophyta</taxon>
        <taxon>Embryophyta</taxon>
        <taxon>Tracheophyta</taxon>
        <taxon>Spermatophyta</taxon>
        <taxon>Magnoliopsida</taxon>
        <taxon>Liliopsida</taxon>
        <taxon>Poales</taxon>
        <taxon>Poaceae</taxon>
        <taxon>BOP clade</taxon>
        <taxon>Pooideae</taxon>
        <taxon>Triticodae</taxon>
        <taxon>Triticeae</taxon>
        <taxon>Triticinae</taxon>
        <taxon>Aegilops</taxon>
    </lineage>
</organism>
<dbReference type="AlphaFoldDB" id="R7WBA1"/>
<dbReference type="InterPro" id="IPR013083">
    <property type="entry name" value="Znf_RING/FYVE/PHD"/>
</dbReference>
<sequence>MMPSQEEEMFRIESSLVSSLHDTVAPGSSRTAVGVPPVDRPAAHSQDQEGGKQILVLYRYTHFSAVPGGVEVCRSTKLHELRFTVLPVGDAAGSLTWDGALLAPLIYPAHHTNALQALWSRLVSQVSVPPEATRVHVMADVGILRREDYARRRMERVRAALASMMAEPWPGYHVAMELRLPESVHMQCADEAEAVDGEDVDYCERPTKRRKIVTEEGAGQECPVCFEPLESDAAAWPECSLPHIFHGACLEETLKESEKCPICRRRLSALDEQV</sequence>
<dbReference type="Pfam" id="PF13639">
    <property type="entry name" value="zf-RING_2"/>
    <property type="match status" value="1"/>
</dbReference>
<feature type="compositionally biased region" description="Polar residues" evidence="1">
    <location>
        <begin position="22"/>
        <end position="31"/>
    </location>
</feature>
<evidence type="ECO:0000259" key="2">
    <source>
        <dbReference type="PROSITE" id="PS50089"/>
    </source>
</evidence>